<dbReference type="InterPro" id="IPR000223">
    <property type="entry name" value="Pept_S26A_signal_pept_1"/>
</dbReference>
<dbReference type="PROSITE" id="PS00760">
    <property type="entry name" value="SPASE_I_2"/>
    <property type="match status" value="1"/>
</dbReference>
<dbReference type="EMBL" id="CAADRM010000100">
    <property type="protein sequence ID" value="VFU14982.1"/>
    <property type="molecule type" value="Genomic_DNA"/>
</dbReference>
<protein>
    <submittedName>
        <fullName evidence="5">Signal peptidase I</fullName>
        <ecNumber evidence="5">3.4.21.89</ecNumber>
    </submittedName>
</protein>
<keyword evidence="3" id="KW-1133">Transmembrane helix</keyword>
<keyword evidence="3" id="KW-0472">Membrane</keyword>
<dbReference type="InterPro" id="IPR019533">
    <property type="entry name" value="Peptidase_S26"/>
</dbReference>
<sequence length="207" mass="23639">MNKKKQKSAARDWAEALVVAFIIAMIIRAFVLQAYRIPSSSMEDTLLKGDHILATKYNYGLTIPFTTEKFWGGDRIPKRGDIVIFTFPGNRSMDFVKRVIGLPGDTIEVRDKKVYVNGEPLKAPYEKHTDPFILTQGQGKVRDNFGPITVDPGHCFVMGDNRDQSYDSRFWGLVPIKNIKGKAFIIYFSWDSAENWIRFGRIGDLIR</sequence>
<feature type="domain" description="Peptidase S26" evidence="4">
    <location>
        <begin position="11"/>
        <end position="188"/>
    </location>
</feature>
<dbReference type="SUPFAM" id="SSF51306">
    <property type="entry name" value="LexA/Signal peptidase"/>
    <property type="match status" value="1"/>
</dbReference>
<dbReference type="GO" id="GO:0016020">
    <property type="term" value="C:membrane"/>
    <property type="evidence" value="ECO:0007669"/>
    <property type="project" value="InterPro"/>
</dbReference>
<dbReference type="InterPro" id="IPR036286">
    <property type="entry name" value="LexA/Signal_pep-like_sf"/>
</dbReference>
<dbReference type="PANTHER" id="PTHR43390">
    <property type="entry name" value="SIGNAL PEPTIDASE I"/>
    <property type="match status" value="1"/>
</dbReference>
<dbReference type="NCBIfam" id="TIGR02227">
    <property type="entry name" value="sigpep_I_bact"/>
    <property type="match status" value="1"/>
</dbReference>
<keyword evidence="3" id="KW-0812">Transmembrane</keyword>
<dbReference type="AlphaFoldDB" id="A0A485M6L4"/>
<evidence type="ECO:0000256" key="1">
    <source>
        <dbReference type="ARBA" id="ARBA00009370"/>
    </source>
</evidence>
<feature type="transmembrane region" description="Helical" evidence="3">
    <location>
        <begin position="12"/>
        <end position="31"/>
    </location>
</feature>
<gene>
    <name evidence="5" type="primary">lepB</name>
    <name evidence="5" type="ORF">SCFA_370026</name>
</gene>
<dbReference type="EC" id="3.4.21.89" evidence="5"/>
<dbReference type="CDD" id="cd06530">
    <property type="entry name" value="S26_SPase_I"/>
    <property type="match status" value="1"/>
</dbReference>
<keyword evidence="2 5" id="KW-0378">Hydrolase</keyword>
<dbReference type="PRINTS" id="PR00727">
    <property type="entry name" value="LEADERPTASE"/>
</dbReference>
<dbReference type="GO" id="GO:0004252">
    <property type="term" value="F:serine-type endopeptidase activity"/>
    <property type="evidence" value="ECO:0007669"/>
    <property type="project" value="InterPro"/>
</dbReference>
<dbReference type="GO" id="GO:0009003">
    <property type="term" value="F:signal peptidase activity"/>
    <property type="evidence" value="ECO:0007669"/>
    <property type="project" value="UniProtKB-EC"/>
</dbReference>
<organism evidence="5">
    <name type="scientific">anaerobic digester metagenome</name>
    <dbReference type="NCBI Taxonomy" id="1263854"/>
    <lineage>
        <taxon>unclassified sequences</taxon>
        <taxon>metagenomes</taxon>
        <taxon>ecological metagenomes</taxon>
    </lineage>
</organism>
<dbReference type="GO" id="GO:0006465">
    <property type="term" value="P:signal peptide processing"/>
    <property type="evidence" value="ECO:0007669"/>
    <property type="project" value="InterPro"/>
</dbReference>
<dbReference type="Pfam" id="PF10502">
    <property type="entry name" value="Peptidase_S26"/>
    <property type="match status" value="1"/>
</dbReference>
<comment type="similarity">
    <text evidence="1">Belongs to the peptidase S26 family.</text>
</comment>
<evidence type="ECO:0000313" key="5">
    <source>
        <dbReference type="EMBL" id="VFU14982.1"/>
    </source>
</evidence>
<dbReference type="InterPro" id="IPR019757">
    <property type="entry name" value="Pept_S26A_signal_pept_1_Lys-AS"/>
</dbReference>
<evidence type="ECO:0000256" key="2">
    <source>
        <dbReference type="ARBA" id="ARBA00022801"/>
    </source>
</evidence>
<proteinExistence type="inferred from homology"/>
<evidence type="ECO:0000256" key="3">
    <source>
        <dbReference type="SAM" id="Phobius"/>
    </source>
</evidence>
<evidence type="ECO:0000259" key="4">
    <source>
        <dbReference type="Pfam" id="PF10502"/>
    </source>
</evidence>
<accession>A0A485M6L4</accession>
<reference evidence="5" key="1">
    <citation type="submission" date="2019-03" db="EMBL/GenBank/DDBJ databases">
        <authorList>
            <person name="Hao L."/>
        </authorList>
    </citation>
    <scope>NUCLEOTIDE SEQUENCE</scope>
</reference>
<name>A0A485M6L4_9ZZZZ</name>
<dbReference type="PANTHER" id="PTHR43390:SF1">
    <property type="entry name" value="CHLOROPLAST PROCESSING PEPTIDASE"/>
    <property type="match status" value="1"/>
</dbReference>
<dbReference type="Gene3D" id="2.10.109.10">
    <property type="entry name" value="Umud Fragment, subunit A"/>
    <property type="match status" value="1"/>
</dbReference>